<comment type="caution">
    <text evidence="3">The sequence shown here is derived from an EMBL/GenBank/DDBJ whole genome shotgun (WGS) entry which is preliminary data.</text>
</comment>
<feature type="region of interest" description="Disordered" evidence="1">
    <location>
        <begin position="1"/>
        <end position="41"/>
    </location>
</feature>
<organism evidence="3">
    <name type="scientific">Salvia splendens</name>
    <name type="common">Scarlet sage</name>
    <dbReference type="NCBI Taxonomy" id="180675"/>
    <lineage>
        <taxon>Eukaryota</taxon>
        <taxon>Viridiplantae</taxon>
        <taxon>Streptophyta</taxon>
        <taxon>Embryophyta</taxon>
        <taxon>Tracheophyta</taxon>
        <taxon>Spermatophyta</taxon>
        <taxon>Magnoliopsida</taxon>
        <taxon>eudicotyledons</taxon>
        <taxon>Gunneridae</taxon>
        <taxon>Pentapetalae</taxon>
        <taxon>asterids</taxon>
        <taxon>lamiids</taxon>
        <taxon>Lamiales</taxon>
        <taxon>Lamiaceae</taxon>
        <taxon>Nepetoideae</taxon>
        <taxon>Mentheae</taxon>
        <taxon>Salviinae</taxon>
        <taxon>Salvia</taxon>
        <taxon>Salvia subgen. Calosphace</taxon>
        <taxon>core Calosphace</taxon>
    </lineage>
</organism>
<dbReference type="AlphaFoldDB" id="A0A8X8ZEM7"/>
<protein>
    <recommendedName>
        <fullName evidence="2">VQ domain-containing protein</fullName>
    </recommendedName>
</protein>
<dbReference type="OrthoDB" id="689462at2759"/>
<feature type="compositionally biased region" description="Basic and acidic residues" evidence="1">
    <location>
        <begin position="87"/>
        <end position="98"/>
    </location>
</feature>
<name>A0A8X8ZEM7_SALSN</name>
<reference evidence="3" key="2">
    <citation type="submission" date="2020-08" db="EMBL/GenBank/DDBJ databases">
        <title>Plant Genome Project.</title>
        <authorList>
            <person name="Zhang R.-G."/>
        </authorList>
    </citation>
    <scope>NUCLEOTIDE SEQUENCE</scope>
    <source>
        <strain evidence="3">Huo1</strain>
        <tissue evidence="3">Leaf</tissue>
    </source>
</reference>
<proteinExistence type="predicted"/>
<dbReference type="EMBL" id="PNBA02000014">
    <property type="protein sequence ID" value="KAG6401219.1"/>
    <property type="molecule type" value="Genomic_DNA"/>
</dbReference>
<evidence type="ECO:0000313" key="4">
    <source>
        <dbReference type="Proteomes" id="UP000298416"/>
    </source>
</evidence>
<dbReference type="InterPro" id="IPR039610">
    <property type="entry name" value="VQ29"/>
</dbReference>
<accession>A0A8X8ZEM7</accession>
<dbReference type="PANTHER" id="PTHR34794:SF1">
    <property type="entry name" value="OS10G0101800 PROTEIN"/>
    <property type="match status" value="1"/>
</dbReference>
<feature type="domain" description="VQ" evidence="2">
    <location>
        <begin position="40"/>
        <end position="62"/>
    </location>
</feature>
<dbReference type="Pfam" id="PF05678">
    <property type="entry name" value="VQ"/>
    <property type="match status" value="1"/>
</dbReference>
<dbReference type="PANTHER" id="PTHR34794">
    <property type="entry name" value="EXPRESSED PROTEIN"/>
    <property type="match status" value="1"/>
</dbReference>
<gene>
    <name evidence="3" type="ORF">SASPL_138068</name>
</gene>
<feature type="region of interest" description="Disordered" evidence="1">
    <location>
        <begin position="76"/>
        <end position="98"/>
    </location>
</feature>
<reference evidence="3" key="1">
    <citation type="submission" date="2018-01" db="EMBL/GenBank/DDBJ databases">
        <authorList>
            <person name="Mao J.F."/>
        </authorList>
    </citation>
    <scope>NUCLEOTIDE SEQUENCE</scope>
    <source>
        <strain evidence="3">Huo1</strain>
        <tissue evidence="3">Leaf</tissue>
    </source>
</reference>
<evidence type="ECO:0000313" key="3">
    <source>
        <dbReference type="EMBL" id="KAG6401219.1"/>
    </source>
</evidence>
<dbReference type="Proteomes" id="UP000298416">
    <property type="component" value="Unassembled WGS sequence"/>
</dbReference>
<feature type="compositionally biased region" description="Low complexity" evidence="1">
    <location>
        <begin position="1"/>
        <end position="13"/>
    </location>
</feature>
<evidence type="ECO:0000259" key="2">
    <source>
        <dbReference type="Pfam" id="PF05678"/>
    </source>
</evidence>
<dbReference type="InterPro" id="IPR008889">
    <property type="entry name" value="VQ"/>
</dbReference>
<sequence length="141" mass="15273">MHSFSSSNSSTQSGKRPPSFRSALHTVRKPTKKPIAPLPPAPPRIYKVAPVEFKDVVQKLTGGGVELQPTRLLREVAPPPLSLHPQHRSENEEEKRQKSVDACFGILSPLGFSISPSSLAWCSAVLLSPGTLASFDPNLLL</sequence>
<evidence type="ECO:0000256" key="1">
    <source>
        <dbReference type="SAM" id="MobiDB-lite"/>
    </source>
</evidence>
<keyword evidence="4" id="KW-1185">Reference proteome</keyword>